<dbReference type="InterPro" id="IPR036412">
    <property type="entry name" value="HAD-like_sf"/>
</dbReference>
<comment type="caution">
    <text evidence="5">The sequence shown here is derived from an EMBL/GenBank/DDBJ whole genome shotgun (WGS) entry which is preliminary data.</text>
</comment>
<evidence type="ECO:0000256" key="4">
    <source>
        <dbReference type="ARBA" id="ARBA00022842"/>
    </source>
</evidence>
<accession>A0A4R4E8V2</accession>
<dbReference type="Gene3D" id="3.40.50.1000">
    <property type="entry name" value="HAD superfamily/HAD-like"/>
    <property type="match status" value="1"/>
</dbReference>
<dbReference type="SUPFAM" id="SSF56784">
    <property type="entry name" value="HAD-like"/>
    <property type="match status" value="1"/>
</dbReference>
<dbReference type="SFLD" id="SFLDS00003">
    <property type="entry name" value="Haloacid_Dehalogenase"/>
    <property type="match status" value="1"/>
</dbReference>
<dbReference type="GO" id="GO:0016791">
    <property type="term" value="F:phosphatase activity"/>
    <property type="evidence" value="ECO:0007669"/>
    <property type="project" value="TreeGrafter"/>
</dbReference>
<dbReference type="InterPro" id="IPR006439">
    <property type="entry name" value="HAD-SF_hydro_IA"/>
</dbReference>
<dbReference type="AlphaFoldDB" id="A0A4R4E8V2"/>
<dbReference type="NCBIfam" id="TIGR01549">
    <property type="entry name" value="HAD-SF-IA-v1"/>
    <property type="match status" value="1"/>
</dbReference>
<dbReference type="OrthoDB" id="25198at2"/>
<reference evidence="5 6" key="1">
    <citation type="submission" date="2019-03" db="EMBL/GenBank/DDBJ databases">
        <authorList>
            <person name="Kim M.K.M."/>
        </authorList>
    </citation>
    <scope>NUCLEOTIDE SEQUENCE [LARGE SCALE GENOMIC DNA]</scope>
    <source>
        <strain evidence="5 6">18JY21-1</strain>
    </source>
</reference>
<sequence length="250" mass="28800">MSPSFVPNQKKVIFFDMNNTLVDRRKCFDSAFVSVLKDFTGRWSSEDTELNPQQALQNYKIEWSRHRKTTGKDFEAGDELRYNCLLKALEPYHFKVTPGFSKIFFKQIDDAEESFISLFPGVEETLRALSAKYTLAIISNGSRKRLEQNLNKLQLTRWIRDDWIFTSQQDGPRKPHPGLFETAMATTGTSPAQGLMIGNSWKNDIIGATRCGLDAIWIHPNHVKKISQRKIGKQKVVIIRSFRHLIHVLL</sequence>
<dbReference type="PRINTS" id="PR00413">
    <property type="entry name" value="HADHALOGNASE"/>
</dbReference>
<dbReference type="RefSeq" id="WP_132419458.1">
    <property type="nucleotide sequence ID" value="NZ_SKFG01000021.1"/>
</dbReference>
<dbReference type="EMBL" id="SKFG01000021">
    <property type="protein sequence ID" value="TCZ75290.1"/>
    <property type="molecule type" value="Genomic_DNA"/>
</dbReference>
<keyword evidence="3 5" id="KW-0378">Hydrolase</keyword>
<dbReference type="Pfam" id="PF13419">
    <property type="entry name" value="HAD_2"/>
    <property type="match status" value="1"/>
</dbReference>
<dbReference type="Proteomes" id="UP000295418">
    <property type="component" value="Unassembled WGS sequence"/>
</dbReference>
<dbReference type="InterPro" id="IPR051400">
    <property type="entry name" value="HAD-like_hydrolase"/>
</dbReference>
<dbReference type="PANTHER" id="PTHR46470:SF2">
    <property type="entry name" value="GLYCERALDEHYDE 3-PHOSPHATE PHOSPHATASE"/>
    <property type="match status" value="1"/>
</dbReference>
<proteinExistence type="predicted"/>
<protein>
    <submittedName>
        <fullName evidence="5">HAD family hydrolase</fullName>
    </submittedName>
</protein>
<evidence type="ECO:0000313" key="6">
    <source>
        <dbReference type="Proteomes" id="UP000295418"/>
    </source>
</evidence>
<keyword evidence="2" id="KW-0479">Metal-binding</keyword>
<dbReference type="InterPro" id="IPR041492">
    <property type="entry name" value="HAD_2"/>
</dbReference>
<dbReference type="SFLD" id="SFLDG01129">
    <property type="entry name" value="C1.5:_HAD__Beta-PGM__Phosphata"/>
    <property type="match status" value="1"/>
</dbReference>
<evidence type="ECO:0000256" key="2">
    <source>
        <dbReference type="ARBA" id="ARBA00022723"/>
    </source>
</evidence>
<dbReference type="GO" id="GO:0046872">
    <property type="term" value="F:metal ion binding"/>
    <property type="evidence" value="ECO:0007669"/>
    <property type="project" value="UniProtKB-KW"/>
</dbReference>
<keyword evidence="4" id="KW-0460">Magnesium</keyword>
<evidence type="ECO:0000313" key="5">
    <source>
        <dbReference type="EMBL" id="TCZ75290.1"/>
    </source>
</evidence>
<organism evidence="5 6">
    <name type="scientific">Paenibacillus albiflavus</name>
    <dbReference type="NCBI Taxonomy" id="2545760"/>
    <lineage>
        <taxon>Bacteria</taxon>
        <taxon>Bacillati</taxon>
        <taxon>Bacillota</taxon>
        <taxon>Bacilli</taxon>
        <taxon>Bacillales</taxon>
        <taxon>Paenibacillaceae</taxon>
        <taxon>Paenibacillus</taxon>
    </lineage>
</organism>
<evidence type="ECO:0000256" key="1">
    <source>
        <dbReference type="ARBA" id="ARBA00001946"/>
    </source>
</evidence>
<keyword evidence="6" id="KW-1185">Reference proteome</keyword>
<dbReference type="GO" id="GO:0044281">
    <property type="term" value="P:small molecule metabolic process"/>
    <property type="evidence" value="ECO:0007669"/>
    <property type="project" value="UniProtKB-ARBA"/>
</dbReference>
<name>A0A4R4E8V2_9BACL</name>
<dbReference type="PANTHER" id="PTHR46470">
    <property type="entry name" value="N-ACYLNEURAMINATE-9-PHOSPHATASE"/>
    <property type="match status" value="1"/>
</dbReference>
<gene>
    <name evidence="5" type="ORF">E0485_18035</name>
</gene>
<dbReference type="InterPro" id="IPR023214">
    <property type="entry name" value="HAD_sf"/>
</dbReference>
<comment type="cofactor">
    <cofactor evidence="1">
        <name>Mg(2+)</name>
        <dbReference type="ChEBI" id="CHEBI:18420"/>
    </cofactor>
</comment>
<dbReference type="Gene3D" id="1.20.120.710">
    <property type="entry name" value="Haloacid dehalogenase hydrolase-like domain"/>
    <property type="match status" value="1"/>
</dbReference>
<evidence type="ECO:0000256" key="3">
    <source>
        <dbReference type="ARBA" id="ARBA00022801"/>
    </source>
</evidence>